<proteinExistence type="predicted"/>
<dbReference type="EMBL" id="CP002859">
    <property type="protein sequence ID" value="AEI51894.1"/>
    <property type="molecule type" value="Genomic_DNA"/>
</dbReference>
<protein>
    <submittedName>
        <fullName evidence="1">Uncharacterized protein</fullName>
    </submittedName>
</protein>
<evidence type="ECO:0000313" key="2">
    <source>
        <dbReference type="Proteomes" id="UP000000493"/>
    </source>
</evidence>
<reference evidence="1 2" key="2">
    <citation type="journal article" date="2012" name="Stand. Genomic Sci.">
        <title>Complete genome sequence of the aquatic bacterium Runella slithyformis type strain (LSU 4(T)).</title>
        <authorList>
            <person name="Copeland A."/>
            <person name="Zhang X."/>
            <person name="Misra M."/>
            <person name="Lapidus A."/>
            <person name="Nolan M."/>
            <person name="Lucas S."/>
            <person name="Deshpande S."/>
            <person name="Cheng J.F."/>
            <person name="Tapia R."/>
            <person name="Goodwin L.A."/>
            <person name="Pitluck S."/>
            <person name="Liolios K."/>
            <person name="Pagani I."/>
            <person name="Ivanova N."/>
            <person name="Mikhailova N."/>
            <person name="Pati A."/>
            <person name="Chen A."/>
            <person name="Palaniappan K."/>
            <person name="Land M."/>
            <person name="Hauser L."/>
            <person name="Pan C."/>
            <person name="Jeffries C.D."/>
            <person name="Detter J.C."/>
            <person name="Brambilla E.M."/>
            <person name="Rohde M."/>
            <person name="Djao O.D."/>
            <person name="Goker M."/>
            <person name="Sikorski J."/>
            <person name="Tindall B.J."/>
            <person name="Woyke T."/>
            <person name="Bristow J."/>
            <person name="Eisen J.A."/>
            <person name="Markowitz V."/>
            <person name="Hugenholtz P."/>
            <person name="Kyrpides N.C."/>
            <person name="Klenk H.P."/>
            <person name="Mavromatis K."/>
        </authorList>
    </citation>
    <scope>NUCLEOTIDE SEQUENCE [LARGE SCALE GENOMIC DNA]</scope>
    <source>
        <strain evidence="2">ATCC 29530 / DSM 19594 / LMG 11500 / NCIMB 11436 / LSU 4</strain>
    </source>
</reference>
<evidence type="ECO:0000313" key="1">
    <source>
        <dbReference type="EMBL" id="AEI51894.1"/>
    </source>
</evidence>
<organism evidence="1 2">
    <name type="scientific">Runella slithyformis (strain ATCC 29530 / DSM 19594 / LMG 11500 / NCIMB 11436 / LSU 4)</name>
    <dbReference type="NCBI Taxonomy" id="761193"/>
    <lineage>
        <taxon>Bacteria</taxon>
        <taxon>Pseudomonadati</taxon>
        <taxon>Bacteroidota</taxon>
        <taxon>Cytophagia</taxon>
        <taxon>Cytophagales</taxon>
        <taxon>Spirosomataceae</taxon>
        <taxon>Runella</taxon>
    </lineage>
</organism>
<keyword evidence="2" id="KW-1185">Reference proteome</keyword>
<reference evidence="2" key="1">
    <citation type="submission" date="2011-06" db="EMBL/GenBank/DDBJ databases">
        <title>The complete genome of chromosome of Runella slithyformis DSM 19594.</title>
        <authorList>
            <consortium name="US DOE Joint Genome Institute (JGI-PGF)"/>
            <person name="Lucas S."/>
            <person name="Han J."/>
            <person name="Lapidus A."/>
            <person name="Bruce D."/>
            <person name="Goodwin L."/>
            <person name="Pitluck S."/>
            <person name="Peters L."/>
            <person name="Kyrpides N."/>
            <person name="Mavromatis K."/>
            <person name="Ivanova N."/>
            <person name="Ovchinnikova G."/>
            <person name="Zhang X."/>
            <person name="Misra M."/>
            <person name="Detter J.C."/>
            <person name="Tapia R."/>
            <person name="Han C."/>
            <person name="Land M."/>
            <person name="Hauser L."/>
            <person name="Markowitz V."/>
            <person name="Cheng J.-F."/>
            <person name="Hugenholtz P."/>
            <person name="Woyke T."/>
            <person name="Wu D."/>
            <person name="Tindall B."/>
            <person name="Faehrich R."/>
            <person name="Brambilla E."/>
            <person name="Klenk H.-P."/>
            <person name="Eisen J.A."/>
        </authorList>
    </citation>
    <scope>NUCLEOTIDE SEQUENCE [LARGE SCALE GENOMIC DNA]</scope>
    <source>
        <strain evidence="2">ATCC 29530 / DSM 19594 / LMG 11500 / NCIMB 11436 / LSU 4</strain>
    </source>
</reference>
<accession>A0A7U4E8W3</accession>
<dbReference type="KEGG" id="rsi:Runsl_5604"/>
<gene>
    <name evidence="1" type="ordered locus">Runsl_5604</name>
</gene>
<dbReference type="Proteomes" id="UP000000493">
    <property type="component" value="Chromosome"/>
</dbReference>
<sequence>MIGPATGSALNQHTSKTNLYSQITFPARFFGIFGLCRTNGDSNSIKNTKPHNATGLTANCLPAIRETFNIFYVEQFGRVRIKTDI</sequence>
<name>A0A7U4E8W3_RUNSL</name>
<dbReference type="AlphaFoldDB" id="A0A7U4E8W3"/>